<dbReference type="AlphaFoldDB" id="A0A225D890"/>
<dbReference type="EMBL" id="NIDE01000017">
    <property type="protein sequence ID" value="OWK35844.1"/>
    <property type="molecule type" value="Genomic_DNA"/>
</dbReference>
<organism evidence="1 2">
    <name type="scientific">Fimbriiglobus ruber</name>
    <dbReference type="NCBI Taxonomy" id="1908690"/>
    <lineage>
        <taxon>Bacteria</taxon>
        <taxon>Pseudomonadati</taxon>
        <taxon>Planctomycetota</taxon>
        <taxon>Planctomycetia</taxon>
        <taxon>Gemmatales</taxon>
        <taxon>Gemmataceae</taxon>
        <taxon>Fimbriiglobus</taxon>
    </lineage>
</organism>
<proteinExistence type="predicted"/>
<dbReference type="Proteomes" id="UP000214646">
    <property type="component" value="Unassembled WGS sequence"/>
</dbReference>
<comment type="caution">
    <text evidence="1">The sequence shown here is derived from an EMBL/GenBank/DDBJ whole genome shotgun (WGS) entry which is preliminary data.</text>
</comment>
<accession>A0A225D890</accession>
<reference evidence="2" key="1">
    <citation type="submission" date="2017-06" db="EMBL/GenBank/DDBJ databases">
        <title>Genome analysis of Fimbriiglobus ruber SP5, the first member of the order Planctomycetales with confirmed chitinolytic capability.</title>
        <authorList>
            <person name="Ravin N.V."/>
            <person name="Rakitin A.L."/>
            <person name="Ivanova A.A."/>
            <person name="Beletsky A.V."/>
            <person name="Kulichevskaya I.S."/>
            <person name="Mardanov A.V."/>
            <person name="Dedysh S.N."/>
        </authorList>
    </citation>
    <scope>NUCLEOTIDE SEQUENCE [LARGE SCALE GENOMIC DNA]</scope>
    <source>
        <strain evidence="2">SP5</strain>
    </source>
</reference>
<evidence type="ECO:0000313" key="2">
    <source>
        <dbReference type="Proteomes" id="UP000214646"/>
    </source>
</evidence>
<gene>
    <name evidence="1" type="ORF">FRUB_08407</name>
</gene>
<protein>
    <submittedName>
        <fullName evidence="1">Uncharacterized protein</fullName>
    </submittedName>
</protein>
<evidence type="ECO:0000313" key="1">
    <source>
        <dbReference type="EMBL" id="OWK35844.1"/>
    </source>
</evidence>
<keyword evidence="2" id="KW-1185">Reference proteome</keyword>
<sequence length="52" mass="6334">MFRPPLAGAREPAVRQRWSGSETHAERWQRSLRPIIFERFRFFLKFAPAEFR</sequence>
<name>A0A225D890_9BACT</name>